<protein>
    <recommendedName>
        <fullName evidence="3">UFSP1/2/DUB catalytic domain-containing protein</fullName>
    </recommendedName>
</protein>
<feature type="region of interest" description="Disordered" evidence="2">
    <location>
        <begin position="1"/>
        <end position="23"/>
    </location>
</feature>
<dbReference type="Proteomes" id="UP000298030">
    <property type="component" value="Unassembled WGS sequence"/>
</dbReference>
<dbReference type="AlphaFoldDB" id="A0A4Y7TR50"/>
<reference evidence="4 5" key="1">
    <citation type="journal article" date="2019" name="Nat. Ecol. Evol.">
        <title>Megaphylogeny resolves global patterns of mushroom evolution.</title>
        <authorList>
            <person name="Varga T."/>
            <person name="Krizsan K."/>
            <person name="Foldi C."/>
            <person name="Dima B."/>
            <person name="Sanchez-Garcia M."/>
            <person name="Sanchez-Ramirez S."/>
            <person name="Szollosi G.J."/>
            <person name="Szarkandi J.G."/>
            <person name="Papp V."/>
            <person name="Albert L."/>
            <person name="Andreopoulos W."/>
            <person name="Angelini C."/>
            <person name="Antonin V."/>
            <person name="Barry K.W."/>
            <person name="Bougher N.L."/>
            <person name="Buchanan P."/>
            <person name="Buyck B."/>
            <person name="Bense V."/>
            <person name="Catcheside P."/>
            <person name="Chovatia M."/>
            <person name="Cooper J."/>
            <person name="Damon W."/>
            <person name="Desjardin D."/>
            <person name="Finy P."/>
            <person name="Geml J."/>
            <person name="Haridas S."/>
            <person name="Hughes K."/>
            <person name="Justo A."/>
            <person name="Karasinski D."/>
            <person name="Kautmanova I."/>
            <person name="Kiss B."/>
            <person name="Kocsube S."/>
            <person name="Kotiranta H."/>
            <person name="LaButti K.M."/>
            <person name="Lechner B.E."/>
            <person name="Liimatainen K."/>
            <person name="Lipzen A."/>
            <person name="Lukacs Z."/>
            <person name="Mihaltcheva S."/>
            <person name="Morgado L.N."/>
            <person name="Niskanen T."/>
            <person name="Noordeloos M.E."/>
            <person name="Ohm R.A."/>
            <person name="Ortiz-Santana B."/>
            <person name="Ovrebo C."/>
            <person name="Racz N."/>
            <person name="Riley R."/>
            <person name="Savchenko A."/>
            <person name="Shiryaev A."/>
            <person name="Soop K."/>
            <person name="Spirin V."/>
            <person name="Szebenyi C."/>
            <person name="Tomsovsky M."/>
            <person name="Tulloss R.E."/>
            <person name="Uehling J."/>
            <person name="Grigoriev I.V."/>
            <person name="Vagvolgyi C."/>
            <person name="Papp T."/>
            <person name="Martin F.M."/>
            <person name="Miettinen O."/>
            <person name="Hibbett D.S."/>
            <person name="Nagy L.G."/>
        </authorList>
    </citation>
    <scope>NUCLEOTIDE SEQUENCE [LARGE SCALE GENOMIC DNA]</scope>
    <source>
        <strain evidence="4 5">FP101781</strain>
    </source>
</reference>
<evidence type="ECO:0000313" key="5">
    <source>
        <dbReference type="Proteomes" id="UP000298030"/>
    </source>
</evidence>
<feature type="domain" description="UFSP1/2/DUB catalytic" evidence="3">
    <location>
        <begin position="77"/>
        <end position="260"/>
    </location>
</feature>
<name>A0A4Y7TR50_COPMI</name>
<gene>
    <name evidence="4" type="ORF">FA13DRAFT_1787482</name>
</gene>
<feature type="compositionally biased region" description="Polar residues" evidence="2">
    <location>
        <begin position="8"/>
        <end position="21"/>
    </location>
</feature>
<dbReference type="EMBL" id="QPFP01000006">
    <property type="protein sequence ID" value="TEB36029.1"/>
    <property type="molecule type" value="Genomic_DNA"/>
</dbReference>
<dbReference type="Pfam" id="PF07910">
    <property type="entry name" value="Peptidase_C78"/>
    <property type="match status" value="1"/>
</dbReference>
<sequence>MPPLTGPRASSSKSGQQTNVKRTWRERVTPGTFKETDVFWHPAMPTPAPPCYTPGLIPILKTYLSACHSRGEIRKAVLCYDQTVYIRREPWDVTWGCGYRNFLMACAVLMVQPFEPLYFPLIDEPISPGIRNLQRWIELAWGFGFDPEGKRQLKKLIGTTKWIGTADLWIAFASRGIPLKLVDFNSKGGVKYFSPNSQSAPDVPRNAFDTLKGASAIVSTDIMPFILQHSGHSRLIVGYEVDKQGKVNLLTFDCGRVVPKELRQYALSIRAVEQQASLSSSNSLKRQASGGPMESGSIKRSRSGSSQDDDDCIEIVGGHHPKLTNEEWVDDDIVITGFKSPLKSASMKPSSAVPKGTPKPQLGAKELQLFRINPKALEKHKEYQVLYFPMTSPLTEGERLQRRRPYSTSIS</sequence>
<organism evidence="4 5">
    <name type="scientific">Coprinellus micaceus</name>
    <name type="common">Glistening ink-cap mushroom</name>
    <name type="synonym">Coprinus micaceus</name>
    <dbReference type="NCBI Taxonomy" id="71717"/>
    <lineage>
        <taxon>Eukaryota</taxon>
        <taxon>Fungi</taxon>
        <taxon>Dikarya</taxon>
        <taxon>Basidiomycota</taxon>
        <taxon>Agaricomycotina</taxon>
        <taxon>Agaricomycetes</taxon>
        <taxon>Agaricomycetidae</taxon>
        <taxon>Agaricales</taxon>
        <taxon>Agaricineae</taxon>
        <taxon>Psathyrellaceae</taxon>
        <taxon>Coprinellus</taxon>
    </lineage>
</organism>
<evidence type="ECO:0000256" key="1">
    <source>
        <dbReference type="ARBA" id="ARBA00022801"/>
    </source>
</evidence>
<dbReference type="InterPro" id="IPR012462">
    <property type="entry name" value="UFSP1/2_DUB_cat"/>
</dbReference>
<dbReference type="GO" id="GO:0016787">
    <property type="term" value="F:hydrolase activity"/>
    <property type="evidence" value="ECO:0007669"/>
    <property type="project" value="UniProtKB-KW"/>
</dbReference>
<keyword evidence="1" id="KW-0378">Hydrolase</keyword>
<accession>A0A4Y7TR50</accession>
<evidence type="ECO:0000259" key="3">
    <source>
        <dbReference type="Pfam" id="PF07910"/>
    </source>
</evidence>
<dbReference type="STRING" id="71717.A0A4Y7TR50"/>
<proteinExistence type="predicted"/>
<evidence type="ECO:0000256" key="2">
    <source>
        <dbReference type="SAM" id="MobiDB-lite"/>
    </source>
</evidence>
<comment type="caution">
    <text evidence="4">The sequence shown here is derived from an EMBL/GenBank/DDBJ whole genome shotgun (WGS) entry which is preliminary data.</text>
</comment>
<evidence type="ECO:0000313" key="4">
    <source>
        <dbReference type="EMBL" id="TEB36029.1"/>
    </source>
</evidence>
<dbReference type="OrthoDB" id="288987at2759"/>
<feature type="region of interest" description="Disordered" evidence="2">
    <location>
        <begin position="278"/>
        <end position="317"/>
    </location>
</feature>
<feature type="compositionally biased region" description="Low complexity" evidence="2">
    <location>
        <begin position="295"/>
        <end position="306"/>
    </location>
</feature>
<dbReference type="Gene3D" id="3.90.70.130">
    <property type="match status" value="1"/>
</dbReference>
<keyword evidence="5" id="KW-1185">Reference proteome</keyword>